<evidence type="ECO:0000256" key="1">
    <source>
        <dbReference type="ARBA" id="ARBA00009403"/>
    </source>
</evidence>
<dbReference type="Proteomes" id="UP000663862">
    <property type="component" value="Unassembled WGS sequence"/>
</dbReference>
<name>A0A820PF20_9BILA</name>
<sequence>MSDEHCNNMGPVMDATPEIQQLSDIAEIKHAAIHALHKKHHENHVHHFSEEHREKHIANWKVTKYAEEDVAYGINYFMKVSIGDGLFIHIRVHQQQHHKNIVLFLIASYPAFTYTAVVTDNDLYGIKIAMNDRILVSAFNLFEGWFISLLPNNGTNNCILWFNSSTCDVVYNVIVPSTNDISFVYNCIDLPGNNLMGYFIGNDNCTFELQDESIVSNYSTQYNYVIDINEQSTGVYGFADDFILYYELQPAIQLFVWPNTLGISPRAVDVGSNYQYAVLVGYCQSTPSVAIECGFFIQLNASQSCPTIIKVFTIANILQFSWTDPRSIRYISQSQVYTSPLVLSVSVAWPAGYVLIGIQSLNAVLLYSLNDTHNPIGTRDNGIGLMGYGKSVGWLDGNGHKAVILANSYEYSTYQWISSSIHVYDIQSNGFSNEVLPILIYPNSQQVLNPLITAFFLRLAFSSNGSFGIIDILGNAVAIIAAPAGSYPNTNATTYSSIAAPCIVGTYRDYPGVELCYPCSGSSNCSLCTSENSYCPYGAVGNIMYSEFASISQNQAYPESPDNTVFDDILMQNMFNLNFKSVHCALVSPLTWVFFVIFIALIVVIAMTLSEKLFPSHHIIRNQTKQWFRRVDLVGKGEMWIGGLASAAIIVLVVSACTFSNAYLSQYPIEHVTKNSSFACDTTLRNAKFSTTMQNTWNSRRPQDESQLIFDLLNAQPFTLNIDLVQTAFTCQDSFYVQRITTYTTIQFPIAWCQTNYNNTTLSLAIVLPVHTISVQLILPGVKTIGAIRVGLSGPSAVEEDGRYTLMELNFASTFTSSSLDQVLAQSTVFPIQLTQIVNETAPLNMNRLPTFSAIWAYSFNLDTTELFQSESEYTFFYRSQTNISIIIGQNTFYIKNLQQPIVQETEVIFHDLLFTIVVLEVFGLLFLIIKLLLAPMLVAIFTQLHFYLSKKIRVSPANDLAVVIAKDKDTLDNHKQSGIKIASHRKCSMNIDVEPVSNE</sequence>
<dbReference type="GO" id="GO:0005829">
    <property type="term" value="C:cytosol"/>
    <property type="evidence" value="ECO:0007669"/>
    <property type="project" value="TreeGrafter"/>
</dbReference>
<dbReference type="EMBL" id="CAJOBQ010000716">
    <property type="protein sequence ID" value="CAF4407440.1"/>
    <property type="molecule type" value="Genomic_DNA"/>
</dbReference>
<keyword evidence="4" id="KW-0812">Transmembrane</keyword>
<dbReference type="GO" id="GO:0004869">
    <property type="term" value="F:cysteine-type endopeptidase inhibitor activity"/>
    <property type="evidence" value="ECO:0007669"/>
    <property type="project" value="UniProtKB-KW"/>
</dbReference>
<dbReference type="AlphaFoldDB" id="A0A820PF20"/>
<reference evidence="5" key="1">
    <citation type="submission" date="2021-02" db="EMBL/GenBank/DDBJ databases">
        <authorList>
            <person name="Nowell W R."/>
        </authorList>
    </citation>
    <scope>NUCLEOTIDE SEQUENCE</scope>
</reference>
<evidence type="ECO:0000256" key="2">
    <source>
        <dbReference type="ARBA" id="ARBA00022690"/>
    </source>
</evidence>
<keyword evidence="4" id="KW-0472">Membrane</keyword>
<feature type="transmembrane region" description="Helical" evidence="4">
    <location>
        <begin position="590"/>
        <end position="609"/>
    </location>
</feature>
<comment type="caution">
    <text evidence="5">The sequence shown here is derived from an EMBL/GenBank/DDBJ whole genome shotgun (WGS) entry which is preliminary data.</text>
</comment>
<evidence type="ECO:0000256" key="3">
    <source>
        <dbReference type="ARBA" id="ARBA00022704"/>
    </source>
</evidence>
<feature type="transmembrane region" description="Helical" evidence="4">
    <location>
        <begin position="639"/>
        <end position="664"/>
    </location>
</feature>
<keyword evidence="4" id="KW-1133">Transmembrane helix</keyword>
<evidence type="ECO:0000256" key="4">
    <source>
        <dbReference type="SAM" id="Phobius"/>
    </source>
</evidence>
<evidence type="ECO:0000313" key="6">
    <source>
        <dbReference type="Proteomes" id="UP000663862"/>
    </source>
</evidence>
<protein>
    <submittedName>
        <fullName evidence="5">Uncharacterized protein</fullName>
    </submittedName>
</protein>
<keyword evidence="3" id="KW-0789">Thiol protease inhibitor</keyword>
<feature type="transmembrane region" description="Helical" evidence="4">
    <location>
        <begin position="913"/>
        <end position="942"/>
    </location>
</feature>
<organism evidence="5 6">
    <name type="scientific">Rotaria socialis</name>
    <dbReference type="NCBI Taxonomy" id="392032"/>
    <lineage>
        <taxon>Eukaryota</taxon>
        <taxon>Metazoa</taxon>
        <taxon>Spiralia</taxon>
        <taxon>Gnathifera</taxon>
        <taxon>Rotifera</taxon>
        <taxon>Eurotatoria</taxon>
        <taxon>Bdelloidea</taxon>
        <taxon>Philodinida</taxon>
        <taxon>Philodinidae</taxon>
        <taxon>Rotaria</taxon>
    </lineage>
</organism>
<dbReference type="Gene3D" id="3.10.450.10">
    <property type="match status" value="1"/>
</dbReference>
<gene>
    <name evidence="5" type="ORF">TSG867_LOCUS13452</name>
</gene>
<proteinExistence type="inferred from homology"/>
<accession>A0A820PF20</accession>
<comment type="similarity">
    <text evidence="1">Belongs to the cystatin family.</text>
</comment>
<dbReference type="PANTHER" id="PTHR11414:SF21">
    <property type="entry name" value="CYSTATIN 14A, TANDEM DUPLICATE 1-RELATED"/>
    <property type="match status" value="1"/>
</dbReference>
<keyword evidence="2" id="KW-0646">Protease inhibitor</keyword>
<dbReference type="InterPro" id="IPR001713">
    <property type="entry name" value="Prot_inh_stefin"/>
</dbReference>
<evidence type="ECO:0000313" key="5">
    <source>
        <dbReference type="EMBL" id="CAF4407440.1"/>
    </source>
</evidence>
<dbReference type="PANTHER" id="PTHR11414">
    <property type="entry name" value="CYSTATIN FAMILY MEMBER"/>
    <property type="match status" value="1"/>
</dbReference>